<comment type="caution">
    <text evidence="1">The sequence shown here is derived from an EMBL/GenBank/DDBJ whole genome shotgun (WGS) entry which is preliminary data.</text>
</comment>
<evidence type="ECO:0000313" key="1">
    <source>
        <dbReference type="EMBL" id="GBM46265.1"/>
    </source>
</evidence>
<reference evidence="1 2" key="1">
    <citation type="journal article" date="2019" name="Sci. Rep.">
        <title>Orb-weaving spider Araneus ventricosus genome elucidates the spidroin gene catalogue.</title>
        <authorList>
            <person name="Kono N."/>
            <person name="Nakamura H."/>
            <person name="Ohtoshi R."/>
            <person name="Moran D.A.P."/>
            <person name="Shinohara A."/>
            <person name="Yoshida Y."/>
            <person name="Fujiwara M."/>
            <person name="Mori M."/>
            <person name="Tomita M."/>
            <person name="Arakawa K."/>
        </authorList>
    </citation>
    <scope>NUCLEOTIDE SEQUENCE [LARGE SCALE GENOMIC DNA]</scope>
</reference>
<gene>
    <name evidence="1" type="ORF">AVEN_232152_1</name>
</gene>
<keyword evidence="2" id="KW-1185">Reference proteome</keyword>
<name>A0A4Y2G0R0_ARAVE</name>
<dbReference type="AlphaFoldDB" id="A0A4Y2G0R0"/>
<evidence type="ECO:0000313" key="2">
    <source>
        <dbReference type="Proteomes" id="UP000499080"/>
    </source>
</evidence>
<protein>
    <submittedName>
        <fullName evidence="1">Uncharacterized protein</fullName>
    </submittedName>
</protein>
<dbReference type="EMBL" id="BGPR01001129">
    <property type="protein sequence ID" value="GBM46265.1"/>
    <property type="molecule type" value="Genomic_DNA"/>
</dbReference>
<accession>A0A4Y2G0R0</accession>
<dbReference type="Proteomes" id="UP000499080">
    <property type="component" value="Unassembled WGS sequence"/>
</dbReference>
<proteinExistence type="predicted"/>
<sequence length="154" mass="17122">MSCIWLPNGGHHEYADEKPPDKKAVSRFPGGYNNGWGLPSAGDSACLQWQGSGCGRRWPLELRPQHSICRSDCHSDALDSFAPGRGDCDMKICRTCMRLSNAHQWLRTYLIHYTYPTAQQVVPTCGADRVPLRQTLTPLLVILKLSAVNISRLG</sequence>
<organism evidence="1 2">
    <name type="scientific">Araneus ventricosus</name>
    <name type="common">Orbweaver spider</name>
    <name type="synonym">Epeira ventricosa</name>
    <dbReference type="NCBI Taxonomy" id="182803"/>
    <lineage>
        <taxon>Eukaryota</taxon>
        <taxon>Metazoa</taxon>
        <taxon>Ecdysozoa</taxon>
        <taxon>Arthropoda</taxon>
        <taxon>Chelicerata</taxon>
        <taxon>Arachnida</taxon>
        <taxon>Araneae</taxon>
        <taxon>Araneomorphae</taxon>
        <taxon>Entelegynae</taxon>
        <taxon>Araneoidea</taxon>
        <taxon>Araneidae</taxon>
        <taxon>Araneus</taxon>
    </lineage>
</organism>